<keyword evidence="2" id="KW-0472">Membrane</keyword>
<dbReference type="InterPro" id="IPR018702">
    <property type="entry name" value="DUF2207"/>
</dbReference>
<feature type="compositionally biased region" description="Gly residues" evidence="1">
    <location>
        <begin position="607"/>
        <end position="631"/>
    </location>
</feature>
<dbReference type="RefSeq" id="WP_380806814.1">
    <property type="nucleotide sequence ID" value="NZ_JBHUIV010000034.1"/>
</dbReference>
<feature type="compositionally biased region" description="Low complexity" evidence="1">
    <location>
        <begin position="596"/>
        <end position="606"/>
    </location>
</feature>
<feature type="transmembrane region" description="Helical" evidence="2">
    <location>
        <begin position="385"/>
        <end position="403"/>
    </location>
</feature>
<keyword evidence="2" id="KW-0812">Transmembrane</keyword>
<feature type="transmembrane region" description="Helical" evidence="2">
    <location>
        <begin position="473"/>
        <end position="495"/>
    </location>
</feature>
<name>A0ABW5BFZ6_9BACT</name>
<evidence type="ECO:0000259" key="4">
    <source>
        <dbReference type="Pfam" id="PF20990"/>
    </source>
</evidence>
<dbReference type="Pfam" id="PF09972">
    <property type="entry name" value="DUF2207"/>
    <property type="match status" value="1"/>
</dbReference>
<comment type="caution">
    <text evidence="5">The sequence shown here is derived from an EMBL/GenBank/DDBJ whole genome shotgun (WGS) entry which is preliminary data.</text>
</comment>
<dbReference type="InterPro" id="IPR048389">
    <property type="entry name" value="YciQ-like_C"/>
</dbReference>
<protein>
    <submittedName>
        <fullName evidence="5">DUF2207 domain-containing protein</fullName>
    </submittedName>
</protein>
<evidence type="ECO:0000256" key="1">
    <source>
        <dbReference type="SAM" id="MobiDB-lite"/>
    </source>
</evidence>
<sequence>MKGLFFLFSLFISLQIFGQEEYIRSFHADLEVDESSLLTVTETIEIYAAGDQIRRGIVRSLPLKGTDYRYKTVKTDYKVISVKMNGQDVPYDTEKKQGSLYINVGDDSFLDPGWYTFQITYSAEGQLGYFDDYDELYWNVNGFGWVFRIENISAAVKVPKGATFLQNACYTGYSGSTEQNCRTEMLPDGRMIFRAENLASYQNLTIAAGFPKGIVSPPPPPTFWEEFGLLIFSGFTVIILLLYYVITWSKYGVDPPNPTVIPEFDPPSGLSPASIGMLHKGYFWGELISASIVHLAVNGYLRIEEKSKDQLFGIFKSTEFHLVKLKEEDDALPKEERKLMQYFFTNGKVAVIDGKYSSHFKSMYQAYMNSLVTEHTPFLTQGSNWKFWIGPIIIFIIYAFVASRFDFNQYGPPPTFDFNMEDIPIVPFVIFFLVFMVISFIRKKSANWLFVSLIMLGFLGGSFFLFSKSAISLNNFVLVAFIVFAVISFFTYIYLIRRPSVEKLDLRAKIDGFKRYLSTAEERQIQMFNPPQMTPEVFEKLLPYAMAFKVDKIWGQKFQTLMDRASLQNQHRTSWYSGSQSYSYGALGNHINRSLTSSINRSSGTNSSGGSGSSGGGSSGGGRGGGGGGGR</sequence>
<evidence type="ECO:0000256" key="2">
    <source>
        <dbReference type="SAM" id="Phobius"/>
    </source>
</evidence>
<reference evidence="6" key="1">
    <citation type="journal article" date="2019" name="Int. J. Syst. Evol. Microbiol.">
        <title>The Global Catalogue of Microorganisms (GCM) 10K type strain sequencing project: providing services to taxonomists for standard genome sequencing and annotation.</title>
        <authorList>
            <consortium name="The Broad Institute Genomics Platform"/>
            <consortium name="The Broad Institute Genome Sequencing Center for Infectious Disease"/>
            <person name="Wu L."/>
            <person name="Ma J."/>
        </authorList>
    </citation>
    <scope>NUCLEOTIDE SEQUENCE [LARGE SCALE GENOMIC DNA]</scope>
    <source>
        <strain evidence="6">KCTC 19812</strain>
    </source>
</reference>
<accession>A0ABW5BFZ6</accession>
<evidence type="ECO:0000313" key="6">
    <source>
        <dbReference type="Proteomes" id="UP001597414"/>
    </source>
</evidence>
<gene>
    <name evidence="5" type="ORF">ACFSKV_19645</name>
</gene>
<feature type="domain" description="DUF2207" evidence="3">
    <location>
        <begin position="23"/>
        <end position="210"/>
    </location>
</feature>
<dbReference type="Proteomes" id="UP001597414">
    <property type="component" value="Unassembled WGS sequence"/>
</dbReference>
<proteinExistence type="predicted"/>
<feature type="transmembrane region" description="Helical" evidence="2">
    <location>
        <begin position="423"/>
        <end position="441"/>
    </location>
</feature>
<feature type="transmembrane region" description="Helical" evidence="2">
    <location>
        <begin position="448"/>
        <end position="467"/>
    </location>
</feature>
<organism evidence="5 6">
    <name type="scientific">Shivajiella indica</name>
    <dbReference type="NCBI Taxonomy" id="872115"/>
    <lineage>
        <taxon>Bacteria</taxon>
        <taxon>Pseudomonadati</taxon>
        <taxon>Bacteroidota</taxon>
        <taxon>Cytophagia</taxon>
        <taxon>Cytophagales</taxon>
        <taxon>Cyclobacteriaceae</taxon>
        <taxon>Shivajiella</taxon>
    </lineage>
</organism>
<keyword evidence="2" id="KW-1133">Transmembrane helix</keyword>
<feature type="domain" description="Predicted membrane protein YciQ-like C-terminal" evidence="4">
    <location>
        <begin position="263"/>
        <end position="558"/>
    </location>
</feature>
<evidence type="ECO:0000259" key="3">
    <source>
        <dbReference type="Pfam" id="PF09972"/>
    </source>
</evidence>
<evidence type="ECO:0000313" key="5">
    <source>
        <dbReference type="EMBL" id="MFD2203800.1"/>
    </source>
</evidence>
<dbReference type="EMBL" id="JBHUIV010000034">
    <property type="protein sequence ID" value="MFD2203800.1"/>
    <property type="molecule type" value="Genomic_DNA"/>
</dbReference>
<feature type="transmembrane region" description="Helical" evidence="2">
    <location>
        <begin position="227"/>
        <end position="246"/>
    </location>
</feature>
<feature type="region of interest" description="Disordered" evidence="1">
    <location>
        <begin position="596"/>
        <end position="631"/>
    </location>
</feature>
<keyword evidence="6" id="KW-1185">Reference proteome</keyword>
<dbReference type="Pfam" id="PF20990">
    <property type="entry name" value="DUF2207_C"/>
    <property type="match status" value="1"/>
</dbReference>